<reference evidence="4" key="1">
    <citation type="submission" date="2022-07" db="EMBL/GenBank/DDBJ databases">
        <authorList>
            <person name="Trinca V."/>
            <person name="Uliana J.V.C."/>
            <person name="Torres T.T."/>
            <person name="Ward R.J."/>
            <person name="Monesi N."/>
        </authorList>
    </citation>
    <scope>NUCLEOTIDE SEQUENCE</scope>
    <source>
        <strain evidence="4">HSMRA1968</strain>
        <tissue evidence="4">Whole embryos</tissue>
    </source>
</reference>
<evidence type="ECO:0000256" key="2">
    <source>
        <dbReference type="ARBA" id="ARBA00023108"/>
    </source>
</evidence>
<dbReference type="EMBL" id="WJQU01000004">
    <property type="protein sequence ID" value="KAJ6635878.1"/>
    <property type="molecule type" value="Genomic_DNA"/>
</dbReference>
<proteinExistence type="inferred from homology"/>
<evidence type="ECO:0000256" key="1">
    <source>
        <dbReference type="ARBA" id="ARBA00022729"/>
    </source>
</evidence>
<protein>
    <submittedName>
        <fullName evidence="4">Protein takeout</fullName>
    </submittedName>
</protein>
<dbReference type="GO" id="GO:0005615">
    <property type="term" value="C:extracellular space"/>
    <property type="evidence" value="ECO:0007669"/>
    <property type="project" value="TreeGrafter"/>
</dbReference>
<comment type="similarity">
    <text evidence="3">Belongs to the TO family.</text>
</comment>
<dbReference type="FunFam" id="3.15.10.30:FF:000001">
    <property type="entry name" value="Takeout-like protein 1"/>
    <property type="match status" value="1"/>
</dbReference>
<accession>A0A9Q0RXI0</accession>
<evidence type="ECO:0000256" key="3">
    <source>
        <dbReference type="ARBA" id="ARBA00060902"/>
    </source>
</evidence>
<dbReference type="SMART" id="SM00700">
    <property type="entry name" value="JHBP"/>
    <property type="match status" value="1"/>
</dbReference>
<dbReference type="OrthoDB" id="8186595at2759"/>
<dbReference type="GO" id="GO:0007623">
    <property type="term" value="P:circadian rhythm"/>
    <property type="evidence" value="ECO:0007669"/>
    <property type="project" value="UniProtKB-ARBA"/>
</dbReference>
<gene>
    <name evidence="4" type="primary">to_3</name>
    <name evidence="4" type="ORF">Bhyg_14464</name>
</gene>
<dbReference type="PANTHER" id="PTHR11008:SF40">
    <property type="entry name" value="PROTEIN TAKEOUT"/>
    <property type="match status" value="1"/>
</dbReference>
<keyword evidence="1" id="KW-0732">Signal</keyword>
<name>A0A9Q0RXI0_9DIPT</name>
<dbReference type="AlphaFoldDB" id="A0A9Q0RXI0"/>
<comment type="caution">
    <text evidence="4">The sequence shown here is derived from an EMBL/GenBank/DDBJ whole genome shotgun (WGS) entry which is preliminary data.</text>
</comment>
<dbReference type="PANTHER" id="PTHR11008">
    <property type="entry name" value="PROTEIN TAKEOUT-LIKE PROTEIN"/>
    <property type="match status" value="1"/>
</dbReference>
<organism evidence="4 5">
    <name type="scientific">Pseudolycoriella hygida</name>
    <dbReference type="NCBI Taxonomy" id="35572"/>
    <lineage>
        <taxon>Eukaryota</taxon>
        <taxon>Metazoa</taxon>
        <taxon>Ecdysozoa</taxon>
        <taxon>Arthropoda</taxon>
        <taxon>Hexapoda</taxon>
        <taxon>Insecta</taxon>
        <taxon>Pterygota</taxon>
        <taxon>Neoptera</taxon>
        <taxon>Endopterygota</taxon>
        <taxon>Diptera</taxon>
        <taxon>Nematocera</taxon>
        <taxon>Sciaroidea</taxon>
        <taxon>Sciaridae</taxon>
        <taxon>Pseudolycoriella</taxon>
    </lineage>
</organism>
<dbReference type="Gene3D" id="3.15.10.30">
    <property type="entry name" value="Haemolymph juvenile hormone binding protein"/>
    <property type="match status" value="1"/>
</dbReference>
<dbReference type="Pfam" id="PF06585">
    <property type="entry name" value="JHBP"/>
    <property type="match status" value="1"/>
</dbReference>
<keyword evidence="2" id="KW-0090">Biological rhythms</keyword>
<dbReference type="InterPro" id="IPR010562">
    <property type="entry name" value="Haemolymph_juvenile_hormone-bd"/>
</dbReference>
<sequence length="232" mass="26173">MASVFIAADLPQCHAGDTKCMPEVIEKIISGHPKGHAGLSIPPLEPLRINTIDIIQGAESPINIDLHFKNLDMHGISKAKVTKVIGFEEDILNSKYEIFAKLPLVTIQGDYKINGRVLVLPIQGVGKSTLTFENVEIVFKYKPRIIVKNGKEYIQTEKFKLEFETAKFSLHFSNLFNGDKALGDNMNTFLNENWHDILDELKPSITSALEQILETIINRIFAKVPYKELYIH</sequence>
<dbReference type="Proteomes" id="UP001151699">
    <property type="component" value="Chromosome C"/>
</dbReference>
<dbReference type="InterPro" id="IPR038606">
    <property type="entry name" value="To_sf"/>
</dbReference>
<keyword evidence="5" id="KW-1185">Reference proteome</keyword>
<evidence type="ECO:0000313" key="4">
    <source>
        <dbReference type="EMBL" id="KAJ6635878.1"/>
    </source>
</evidence>
<evidence type="ECO:0000313" key="5">
    <source>
        <dbReference type="Proteomes" id="UP001151699"/>
    </source>
</evidence>